<dbReference type="SUPFAM" id="SSF53649">
    <property type="entry name" value="Alkaline phosphatase-like"/>
    <property type="match status" value="1"/>
</dbReference>
<dbReference type="PANTHER" id="PTHR10151">
    <property type="entry name" value="ECTONUCLEOTIDE PYROPHOSPHATASE/PHOSPHODIESTERASE"/>
    <property type="match status" value="1"/>
</dbReference>
<dbReference type="OrthoDB" id="9766127at2"/>
<dbReference type="AlphaFoldDB" id="A0A2A4G812"/>
<dbReference type="Gene3D" id="3.40.720.10">
    <property type="entry name" value="Alkaline Phosphatase, subunit A"/>
    <property type="match status" value="1"/>
</dbReference>
<keyword evidence="2 4" id="KW-0479">Metal-binding</keyword>
<dbReference type="Pfam" id="PF01663">
    <property type="entry name" value="Phosphodiest"/>
    <property type="match status" value="1"/>
</dbReference>
<dbReference type="InterPro" id="IPR026263">
    <property type="entry name" value="Alkaline_phosphatase_prok"/>
</dbReference>
<evidence type="ECO:0000256" key="4">
    <source>
        <dbReference type="PIRNR" id="PIRNR031924"/>
    </source>
</evidence>
<evidence type="ECO:0000256" key="3">
    <source>
        <dbReference type="ARBA" id="ARBA00022729"/>
    </source>
</evidence>
<evidence type="ECO:0000256" key="5">
    <source>
        <dbReference type="PIRSR" id="PIRSR031924-50"/>
    </source>
</evidence>
<dbReference type="GO" id="GO:0046872">
    <property type="term" value="F:metal ion binding"/>
    <property type="evidence" value="ECO:0007669"/>
    <property type="project" value="UniProtKB-KW"/>
</dbReference>
<dbReference type="InterPro" id="IPR017850">
    <property type="entry name" value="Alkaline_phosphatase_core_sf"/>
</dbReference>
<evidence type="ECO:0000256" key="6">
    <source>
        <dbReference type="PIRSR" id="PIRSR031924-51"/>
    </source>
</evidence>
<reference evidence="7 8" key="1">
    <citation type="submission" date="2017-04" db="EMBL/GenBank/DDBJ databases">
        <title>A new member of the family Flavobacteriaceae isolated from ascidians.</title>
        <authorList>
            <person name="Chen L."/>
        </authorList>
    </citation>
    <scope>NUCLEOTIDE SEQUENCE [LARGE SCALE GENOMIC DNA]</scope>
    <source>
        <strain evidence="7 8">HQA918</strain>
    </source>
</reference>
<keyword evidence="3" id="KW-0732">Signal</keyword>
<gene>
    <name evidence="7" type="ORF">B7P33_09850</name>
</gene>
<feature type="binding site" evidence="6">
    <location>
        <begin position="179"/>
        <end position="181"/>
    </location>
    <ligand>
        <name>substrate</name>
    </ligand>
</feature>
<dbReference type="RefSeq" id="WP_097440688.1">
    <property type="nucleotide sequence ID" value="NZ_KZ300476.1"/>
</dbReference>
<comment type="caution">
    <text evidence="7">The sequence shown here is derived from an EMBL/GenBank/DDBJ whole genome shotgun (WGS) entry which is preliminary data.</text>
</comment>
<dbReference type="GO" id="GO:0004035">
    <property type="term" value="F:alkaline phosphatase activity"/>
    <property type="evidence" value="ECO:0007669"/>
    <property type="project" value="InterPro"/>
</dbReference>
<evidence type="ECO:0000256" key="2">
    <source>
        <dbReference type="ARBA" id="ARBA00022723"/>
    </source>
</evidence>
<feature type="binding site" evidence="6">
    <location>
        <position position="118"/>
    </location>
    <ligand>
        <name>substrate</name>
    </ligand>
</feature>
<accession>A0A2A4G812</accession>
<evidence type="ECO:0000256" key="1">
    <source>
        <dbReference type="ARBA" id="ARBA00022553"/>
    </source>
</evidence>
<dbReference type="Gene3D" id="3.30.1360.150">
    <property type="match status" value="1"/>
</dbReference>
<protein>
    <submittedName>
        <fullName evidence="7">Alkaline phosphatase</fullName>
    </submittedName>
</protein>
<organism evidence="7 8">
    <name type="scientific">Sediminicola luteus</name>
    <dbReference type="NCBI Taxonomy" id="319238"/>
    <lineage>
        <taxon>Bacteria</taxon>
        <taxon>Pseudomonadati</taxon>
        <taxon>Bacteroidota</taxon>
        <taxon>Flavobacteriia</taxon>
        <taxon>Flavobacteriales</taxon>
        <taxon>Flavobacteriaceae</taxon>
        <taxon>Sediminicola</taxon>
    </lineage>
</organism>
<sequence length="563" mass="62008">MSLLKNVVLAVLGGLIIVPSALNAQRKKKNKKVVAPVIMETQVAESPKLVVGIVVDQMRYDYLTRFWGHYTQGGFKRMVREGFNCKNNHYNYAPTSTGPGHASVYTGTTPATHGIIGNNWYSKAEGKSVYCAGDPSFTSVGSNADDGKMSPHRMQVTTMTDELRLHTQKRGKVIAMSIKDRGAVLPGGHMANAAYWFRGKSDGHWITSSFYMDALPNWVAEYNQTHSVSQYKRPWTTVKDIAAYQESGTDKNNYEGLFEGEEAAVFPHDLPALWDANGGYDILKATAFGNSLLADFAIAALDGESLGTDADTDFLAVSFSSTDYVGHKYGVNSKEVQDTYVRLDQDLERFFNALDSKVGKGNYTVFLTADHAAIDVPAYLADERIPAGYIDEDKVMSEFDEYLKYNFGTTDIVKASSNNQLFLDHKIIENLDLELSKVQEMMAKELVKHEGIEKTFTANQLWSNNYTRGLGYILQNGYHQKRSGDVFYVLSPGTIDYPKTGSTHGSPQIYDTHVPLLFMGKGIRNGATAERTEIVDAAPTISVLLGMAFPSGTTGKPVAAALK</sequence>
<keyword evidence="1 5" id="KW-0597">Phosphoprotein</keyword>
<feature type="active site" description="Phosphothreonine intermediate" evidence="5">
    <location>
        <position position="97"/>
    </location>
</feature>
<dbReference type="PIRSF" id="PIRSF031924">
    <property type="entry name" value="Pi-irrepressible_AP"/>
    <property type="match status" value="1"/>
</dbReference>
<name>A0A2A4G812_9FLAO</name>
<dbReference type="Proteomes" id="UP000219559">
    <property type="component" value="Unassembled WGS sequence"/>
</dbReference>
<dbReference type="NCBIfam" id="NF042991">
    <property type="entry name" value="alk_phos_PafA"/>
    <property type="match status" value="1"/>
</dbReference>
<keyword evidence="8" id="KW-1185">Reference proteome</keyword>
<dbReference type="EMBL" id="NBWU01000003">
    <property type="protein sequence ID" value="PCE64573.1"/>
    <property type="molecule type" value="Genomic_DNA"/>
</dbReference>
<evidence type="ECO:0000313" key="7">
    <source>
        <dbReference type="EMBL" id="PCE64573.1"/>
    </source>
</evidence>
<dbReference type="PANTHER" id="PTHR10151:SF120">
    <property type="entry name" value="BIS(5'-ADENOSYL)-TRIPHOSPHATASE"/>
    <property type="match status" value="1"/>
</dbReference>
<evidence type="ECO:0000313" key="8">
    <source>
        <dbReference type="Proteomes" id="UP000219559"/>
    </source>
</evidence>
<dbReference type="CDD" id="cd16016">
    <property type="entry name" value="AP-SPAP"/>
    <property type="match status" value="1"/>
</dbReference>
<dbReference type="InterPro" id="IPR002591">
    <property type="entry name" value="Phosphodiest/P_Trfase"/>
</dbReference>
<proteinExistence type="predicted"/>